<comment type="cofactor">
    <cofactor evidence="8">
        <name>heme</name>
        <dbReference type="ChEBI" id="CHEBI:30413"/>
    </cofactor>
    <text evidence="8">Binds 2 heme groups.</text>
</comment>
<keyword evidence="7 9" id="KW-0408">Iron</keyword>
<gene>
    <name evidence="12" type="ORF">D3Y57_04920</name>
</gene>
<keyword evidence="3 9" id="KW-0479">Metal-binding</keyword>
<evidence type="ECO:0000256" key="7">
    <source>
        <dbReference type="ARBA" id="ARBA00023004"/>
    </source>
</evidence>
<evidence type="ECO:0000259" key="11">
    <source>
        <dbReference type="PROSITE" id="PS51007"/>
    </source>
</evidence>
<feature type="binding site" description="covalent" evidence="8">
    <location>
        <position position="220"/>
    </location>
    <ligand>
        <name>heme c</name>
        <dbReference type="ChEBI" id="CHEBI:61717"/>
        <label>2</label>
    </ligand>
</feature>
<keyword evidence="12" id="KW-0575">Peroxidase</keyword>
<evidence type="ECO:0000313" key="12">
    <source>
        <dbReference type="EMBL" id="AYJ85498.1"/>
    </source>
</evidence>
<feature type="binding site" description="covalent" evidence="8">
    <location>
        <position position="217"/>
    </location>
    <ligand>
        <name>heme c</name>
        <dbReference type="ChEBI" id="CHEBI:61717"/>
        <label>2</label>
    </ligand>
</feature>
<keyword evidence="4 10" id="KW-0732">Signal</keyword>
<dbReference type="GO" id="GO:0042597">
    <property type="term" value="C:periplasmic space"/>
    <property type="evidence" value="ECO:0007669"/>
    <property type="project" value="UniProtKB-SubCell"/>
</dbReference>
<dbReference type="Gene3D" id="1.10.760.10">
    <property type="entry name" value="Cytochrome c-like domain"/>
    <property type="match status" value="2"/>
</dbReference>
<dbReference type="EMBL" id="CP032828">
    <property type="protein sequence ID" value="AYJ85498.1"/>
    <property type="molecule type" value="Genomic_DNA"/>
</dbReference>
<evidence type="ECO:0000256" key="6">
    <source>
        <dbReference type="ARBA" id="ARBA00023002"/>
    </source>
</evidence>
<keyword evidence="13" id="KW-1185">Reference proteome</keyword>
<dbReference type="InterPro" id="IPR026259">
    <property type="entry name" value="MauG/Cytc_peroxidase"/>
</dbReference>
<dbReference type="KEGG" id="spha:D3Y57_04920"/>
<keyword evidence="2 8" id="KW-0349">Heme</keyword>
<evidence type="ECO:0000256" key="9">
    <source>
        <dbReference type="PIRSR" id="PIRSR000294-2"/>
    </source>
</evidence>
<protein>
    <submittedName>
        <fullName evidence="12">Cytochrome-c peroxidase</fullName>
    </submittedName>
</protein>
<dbReference type="GO" id="GO:0020037">
    <property type="term" value="F:heme binding"/>
    <property type="evidence" value="ECO:0007669"/>
    <property type="project" value="InterPro"/>
</dbReference>
<dbReference type="Proteomes" id="UP000276254">
    <property type="component" value="Plasmid unnamed1"/>
</dbReference>
<dbReference type="SUPFAM" id="SSF46626">
    <property type="entry name" value="Cytochrome c"/>
    <property type="match status" value="2"/>
</dbReference>
<accession>A0A494TJB8</accession>
<dbReference type="InterPro" id="IPR036909">
    <property type="entry name" value="Cyt_c-like_dom_sf"/>
</dbReference>
<proteinExistence type="predicted"/>
<dbReference type="InterPro" id="IPR009056">
    <property type="entry name" value="Cyt_c-like_dom"/>
</dbReference>
<organism evidence="12 13">
    <name type="scientific">Sphingomonas paeninsulae</name>
    <dbReference type="NCBI Taxonomy" id="2319844"/>
    <lineage>
        <taxon>Bacteria</taxon>
        <taxon>Pseudomonadati</taxon>
        <taxon>Pseudomonadota</taxon>
        <taxon>Alphaproteobacteria</taxon>
        <taxon>Sphingomonadales</taxon>
        <taxon>Sphingomonadaceae</taxon>
        <taxon>Sphingomonas</taxon>
    </lineage>
</organism>
<name>A0A494TJB8_SPHPE</name>
<feature type="binding site" description="covalent" evidence="8">
    <location>
        <position position="71"/>
    </location>
    <ligand>
        <name>heme c</name>
        <dbReference type="ChEBI" id="CHEBI:61717"/>
        <label>1</label>
    </ligand>
</feature>
<evidence type="ECO:0000313" key="13">
    <source>
        <dbReference type="Proteomes" id="UP000276254"/>
    </source>
</evidence>
<comment type="PTM">
    <text evidence="8">Binds 2 heme groups per subunit.</text>
</comment>
<dbReference type="PIRSF" id="PIRSF000294">
    <property type="entry name" value="Cytochrome-c_peroxidase"/>
    <property type="match status" value="1"/>
</dbReference>
<dbReference type="AlphaFoldDB" id="A0A494TJB8"/>
<keyword evidence="12" id="KW-0614">Plasmid</keyword>
<dbReference type="GO" id="GO:0046872">
    <property type="term" value="F:metal ion binding"/>
    <property type="evidence" value="ECO:0007669"/>
    <property type="project" value="UniProtKB-KW"/>
</dbReference>
<evidence type="ECO:0000256" key="8">
    <source>
        <dbReference type="PIRSR" id="PIRSR000294-1"/>
    </source>
</evidence>
<comment type="subcellular location">
    <subcellularLocation>
        <location evidence="1">Periplasm</location>
    </subcellularLocation>
</comment>
<feature type="binding site" description="covalent" evidence="8">
    <location>
        <position position="68"/>
    </location>
    <ligand>
        <name>heme c</name>
        <dbReference type="ChEBI" id="CHEBI:61717"/>
        <label>1</label>
    </ligand>
</feature>
<dbReference type="OrthoDB" id="9805202at2"/>
<feature type="signal peptide" evidence="10">
    <location>
        <begin position="1"/>
        <end position="23"/>
    </location>
</feature>
<dbReference type="InterPro" id="IPR004852">
    <property type="entry name" value="Di-haem_cyt_c_peroxidsae"/>
</dbReference>
<feature type="binding site" description="axial binding residue" evidence="9">
    <location>
        <position position="221"/>
    </location>
    <ligand>
        <name>heme c</name>
        <dbReference type="ChEBI" id="CHEBI:61717"/>
        <label>2</label>
    </ligand>
    <ligandPart>
        <name>Fe</name>
        <dbReference type="ChEBI" id="CHEBI:18248"/>
    </ligandPart>
</feature>
<geneLocation type="plasmid" evidence="12">
    <name>unnamed1</name>
</geneLocation>
<evidence type="ECO:0000256" key="4">
    <source>
        <dbReference type="ARBA" id="ARBA00022729"/>
    </source>
</evidence>
<feature type="domain" description="Cytochrome c" evidence="11">
    <location>
        <begin position="204"/>
        <end position="309"/>
    </location>
</feature>
<dbReference type="GO" id="GO:0009055">
    <property type="term" value="F:electron transfer activity"/>
    <property type="evidence" value="ECO:0007669"/>
    <property type="project" value="InterPro"/>
</dbReference>
<feature type="binding site" description="axial binding residue" evidence="9">
    <location>
        <position position="72"/>
    </location>
    <ligand>
        <name>heme c</name>
        <dbReference type="ChEBI" id="CHEBI:61717"/>
        <label>1</label>
    </ligand>
    <ligandPart>
        <name>Fe</name>
        <dbReference type="ChEBI" id="CHEBI:18248"/>
    </ligandPart>
</feature>
<sequence length="330" mass="35798">MGPFSRLALLGAAALLMAATAQSWQWVLPADVRPPYVPYDNPMSAEKTELGRRLFYDADLSIDGTMSCATCHEQHRAFADGNATHSGVHGDPGRRNVPGLANVAWMKVLTWGNPKIQSLERQAAVPITGKKPVEMGMAGHENEIARRLGKDSCYRTMFARAFPGETAIDFAQVAKALAAFERTLVSLDTPYDAWRRGNRAVLSPDAQRGASLFAHDCSACHSGLLLSDGKYHRVVASSASDPGLGEITGRLADVGRFRTPSLRNVALTGPYLHDGSAKTVVDAVRRHPRTATLSASKMDSLSAFMNALTDYRLVKDERFSLPTEACGKRL</sequence>
<evidence type="ECO:0000256" key="5">
    <source>
        <dbReference type="ARBA" id="ARBA00022764"/>
    </source>
</evidence>
<keyword evidence="5" id="KW-0574">Periplasm</keyword>
<evidence type="ECO:0000256" key="2">
    <source>
        <dbReference type="ARBA" id="ARBA00022617"/>
    </source>
</evidence>
<feature type="chain" id="PRO_5019717241" evidence="10">
    <location>
        <begin position="24"/>
        <end position="330"/>
    </location>
</feature>
<dbReference type="GO" id="GO:0004130">
    <property type="term" value="F:cytochrome-c peroxidase activity"/>
    <property type="evidence" value="ECO:0007669"/>
    <property type="project" value="TreeGrafter"/>
</dbReference>
<dbReference type="PANTHER" id="PTHR30600">
    <property type="entry name" value="CYTOCHROME C PEROXIDASE-RELATED"/>
    <property type="match status" value="1"/>
</dbReference>
<keyword evidence="6" id="KW-0560">Oxidoreductase</keyword>
<evidence type="ECO:0000256" key="10">
    <source>
        <dbReference type="SAM" id="SignalP"/>
    </source>
</evidence>
<evidence type="ECO:0000256" key="3">
    <source>
        <dbReference type="ARBA" id="ARBA00022723"/>
    </source>
</evidence>
<dbReference type="Pfam" id="PF03150">
    <property type="entry name" value="CCP_MauG"/>
    <property type="match status" value="1"/>
</dbReference>
<evidence type="ECO:0000256" key="1">
    <source>
        <dbReference type="ARBA" id="ARBA00004418"/>
    </source>
</evidence>
<dbReference type="InterPro" id="IPR051395">
    <property type="entry name" value="Cytochrome_c_Peroxidase/MauG"/>
</dbReference>
<dbReference type="PROSITE" id="PS51007">
    <property type="entry name" value="CYTC"/>
    <property type="match status" value="1"/>
</dbReference>
<reference evidence="12 13" key="1">
    <citation type="submission" date="2018-09" db="EMBL/GenBank/DDBJ databases">
        <title>Sphingomonas peninsula sp. nov., isolated from fildes peninsula, Antarctic soil.</title>
        <authorList>
            <person name="Yingchao G."/>
        </authorList>
    </citation>
    <scope>NUCLEOTIDE SEQUENCE [LARGE SCALE GENOMIC DNA]</scope>
    <source>
        <strain evidence="12 13">YZ-8</strain>
        <plasmid evidence="12 13">unnamed1</plasmid>
    </source>
</reference>